<evidence type="ECO:0000256" key="1">
    <source>
        <dbReference type="SAM" id="MobiDB-lite"/>
    </source>
</evidence>
<dbReference type="Ensembl" id="ENSGWIT00000035372.1">
    <property type="protein sequence ID" value="ENSGWIP00000032496.1"/>
    <property type="gene ID" value="ENSGWIG00000016729.1"/>
</dbReference>
<evidence type="ECO:0000313" key="3">
    <source>
        <dbReference type="Proteomes" id="UP000694680"/>
    </source>
</evidence>
<feature type="region of interest" description="Disordered" evidence="1">
    <location>
        <begin position="220"/>
        <end position="243"/>
    </location>
</feature>
<reference evidence="2" key="1">
    <citation type="submission" date="2020-06" db="EMBL/GenBank/DDBJ databases">
        <authorList>
            <consortium name="Wellcome Sanger Institute Data Sharing"/>
        </authorList>
    </citation>
    <scope>NUCLEOTIDE SEQUENCE [LARGE SCALE GENOMIC DNA]</scope>
</reference>
<proteinExistence type="predicted"/>
<dbReference type="GO" id="GO:0005813">
    <property type="term" value="C:centrosome"/>
    <property type="evidence" value="ECO:0007669"/>
    <property type="project" value="TreeGrafter"/>
</dbReference>
<reference evidence="2" key="2">
    <citation type="submission" date="2025-08" db="UniProtKB">
        <authorList>
            <consortium name="Ensembl"/>
        </authorList>
    </citation>
    <scope>IDENTIFICATION</scope>
</reference>
<dbReference type="Proteomes" id="UP000694680">
    <property type="component" value="Chromosome 16"/>
</dbReference>
<dbReference type="AlphaFoldDB" id="A0A8C5N6G3"/>
<keyword evidence="3" id="KW-1185">Reference proteome</keyword>
<protein>
    <submittedName>
        <fullName evidence="2">Uncharacterized protein</fullName>
    </submittedName>
</protein>
<dbReference type="InterPro" id="IPR027886">
    <property type="entry name" value="SPMIP4"/>
</dbReference>
<accession>A0A8C5N6G3</accession>
<evidence type="ECO:0000313" key="2">
    <source>
        <dbReference type="Ensembl" id="ENSGWIP00000032496.1"/>
    </source>
</evidence>
<sequence>MTYAAATSLHWGACPVYSFYVLQIMKRTATLKEHPYSSHISRFALFPSFRSPDDPETGIRAASQTYLDTNIPNSAPEVTVLSKTIGGPYRHEIIESPMKTRKTAIRWTGTHGSLDHTKPLKGEKQVFYPAPPKIVQPNPKLRDWDLSLSERTCNMLKNMERALWLTSYQMHFTGKTPHSYKQIDFVRYCKCKNTKLNGTLPRRGIPKPCLESEKSYPAFVPSRPQLGRRRGLERDEGRSTCTPTSADFLQTHAEQPNQSTAIAPTEQPFGTTHELRTEETMSHSSHRADGVPVSNIQYPHKYVPYQTLHEFRSNSKQRSGNSAIDKMINKRLLPDPSGVVRRERTLNLRDLQNSFSKSEAHRNFNNSITYAHVNLRDNVVKGKKHNFNGLNCNYIHG</sequence>
<dbReference type="Pfam" id="PF15093">
    <property type="entry name" value="SPMIP4-like"/>
    <property type="match status" value="1"/>
</dbReference>
<name>A0A8C5N6G3_GOUWI</name>
<dbReference type="PANTHER" id="PTHR31393">
    <property type="entry name" value="C5ORF31"/>
    <property type="match status" value="1"/>
</dbReference>
<organism evidence="2 3">
    <name type="scientific">Gouania willdenowi</name>
    <name type="common">Blunt-snouted clingfish</name>
    <name type="synonym">Lepadogaster willdenowi</name>
    <dbReference type="NCBI Taxonomy" id="441366"/>
    <lineage>
        <taxon>Eukaryota</taxon>
        <taxon>Metazoa</taxon>
        <taxon>Chordata</taxon>
        <taxon>Craniata</taxon>
        <taxon>Vertebrata</taxon>
        <taxon>Euteleostomi</taxon>
        <taxon>Actinopterygii</taxon>
        <taxon>Neopterygii</taxon>
        <taxon>Teleostei</taxon>
        <taxon>Neoteleostei</taxon>
        <taxon>Acanthomorphata</taxon>
        <taxon>Ovalentaria</taxon>
        <taxon>Blenniimorphae</taxon>
        <taxon>Blenniiformes</taxon>
        <taxon>Gobiesocoidei</taxon>
        <taxon>Gobiesocidae</taxon>
        <taxon>Gobiesocinae</taxon>
        <taxon>Gouania</taxon>
    </lineage>
</organism>
<reference evidence="2" key="3">
    <citation type="submission" date="2025-09" db="UniProtKB">
        <authorList>
            <consortium name="Ensembl"/>
        </authorList>
    </citation>
    <scope>IDENTIFICATION</scope>
</reference>
<dbReference type="PANTHER" id="PTHR31393:SF2">
    <property type="entry name" value="CHROMOSOME 7 OPEN READING FRAME 31"/>
    <property type="match status" value="1"/>
</dbReference>